<dbReference type="PROSITE" id="PS50053">
    <property type="entry name" value="UBIQUITIN_2"/>
    <property type="match status" value="1"/>
</dbReference>
<dbReference type="Gene3D" id="2.60.120.330">
    <property type="entry name" value="B-lactam Antibiotic, Isopenicillin N Synthase, Chain"/>
    <property type="match status" value="1"/>
</dbReference>
<dbReference type="Proteomes" id="UP001489004">
    <property type="component" value="Unassembled WGS sequence"/>
</dbReference>
<sequence length="739" mass="77456">MAFAALDNLPRFILDALAQSPQIDMPASLLATLADDVPLCRDAVSSSVLSGLRYVKPSTPSTPSSIVTPGGEAHVDKGLLTIVYDNQPGLQVQSSTGEWQDVVLGKDQIAVFAGHTLERATFGLIPTALHRVRTLQSAERMSLSFKLRARPGALINFRHELSTTCGGWKGAGWSLYDLRLSIPITVADLMAEFDAGHSSVDRVPPRVPLGASMTGLSFVNKRTGATLGAQQTVLDAELQPGDSIVALADTKVKPLGASAPSNASESAVCIVNLVIKDLSGHGVHMRCRETCTVAKMQKSYARHVGKDEDKLKFIFDGDRLWDYRTLAFYDFADGDVIDVLIEQKAEAENWPSHKQQTRKFSDLFRTRSETSPALRALSRCALPPDRYHDQAMCLADTDCPAVPHINGLDCIVPLSQGCVAGRCQYSINLAGRFRACTNIAGKAGCCGDLTGFCNVPADTSYSCAAPGEEGGPNSGQHYCAQTEDNNLGIILRRLGLPCGTPTGNPPTFPGTCLETGKCSAEGTGTGTGGGSGGGSGRKLLILDSPQVLQQFSPAATGWRSSAPTLRCFTMFKPVLLVTMLACFRLVAADDSPSCSATVACPAPLHIPGEECIVPQPGLCELDDDGKEGACKSGTYKLAGPFKPCSDTASNQASCCGNGTGTCLPASSASLCFAPAGAGTGTGAGGGDGSQFCRKADATGYLINTGKTCGPTRTGTCVYTPPNAPKCSTNPNPSSGRKLL</sequence>
<gene>
    <name evidence="2" type="ORF">WJX72_005156</name>
</gene>
<dbReference type="InterPro" id="IPR029071">
    <property type="entry name" value="Ubiquitin-like_domsf"/>
</dbReference>
<dbReference type="CDD" id="cd01763">
    <property type="entry name" value="Ubl_SUMO_like"/>
    <property type="match status" value="1"/>
</dbReference>
<accession>A0AAW1P422</accession>
<evidence type="ECO:0000313" key="2">
    <source>
        <dbReference type="EMBL" id="KAK9804783.1"/>
    </source>
</evidence>
<comment type="caution">
    <text evidence="2">The sequence shown here is derived from an EMBL/GenBank/DDBJ whole genome shotgun (WGS) entry which is preliminary data.</text>
</comment>
<evidence type="ECO:0000313" key="3">
    <source>
        <dbReference type="Proteomes" id="UP001489004"/>
    </source>
</evidence>
<dbReference type="InterPro" id="IPR022617">
    <property type="entry name" value="Rad60/SUMO-like_dom"/>
</dbReference>
<name>A0AAW1P422_9CHLO</name>
<dbReference type="Pfam" id="PF03171">
    <property type="entry name" value="2OG-FeII_Oxy"/>
    <property type="match status" value="1"/>
</dbReference>
<organism evidence="2 3">
    <name type="scientific">[Myrmecia] bisecta</name>
    <dbReference type="NCBI Taxonomy" id="41462"/>
    <lineage>
        <taxon>Eukaryota</taxon>
        <taxon>Viridiplantae</taxon>
        <taxon>Chlorophyta</taxon>
        <taxon>core chlorophytes</taxon>
        <taxon>Trebouxiophyceae</taxon>
        <taxon>Trebouxiales</taxon>
        <taxon>Trebouxiaceae</taxon>
        <taxon>Myrmecia</taxon>
    </lineage>
</organism>
<protein>
    <recommendedName>
        <fullName evidence="1">Ubiquitin-like domain-containing protein</fullName>
    </recommendedName>
</protein>
<dbReference type="AlphaFoldDB" id="A0AAW1P422"/>
<dbReference type="SUPFAM" id="SSF54236">
    <property type="entry name" value="Ubiquitin-like"/>
    <property type="match status" value="1"/>
</dbReference>
<dbReference type="SUPFAM" id="SSF51197">
    <property type="entry name" value="Clavaminate synthase-like"/>
    <property type="match status" value="1"/>
</dbReference>
<evidence type="ECO:0000259" key="1">
    <source>
        <dbReference type="PROSITE" id="PS50053"/>
    </source>
</evidence>
<dbReference type="Pfam" id="PF11976">
    <property type="entry name" value="Rad60-SLD"/>
    <property type="match status" value="1"/>
</dbReference>
<feature type="domain" description="Ubiquitin-like" evidence="1">
    <location>
        <begin position="271"/>
        <end position="346"/>
    </location>
</feature>
<dbReference type="EMBL" id="JALJOR010000017">
    <property type="protein sequence ID" value="KAK9804783.1"/>
    <property type="molecule type" value="Genomic_DNA"/>
</dbReference>
<proteinExistence type="predicted"/>
<dbReference type="Gene3D" id="3.10.20.90">
    <property type="entry name" value="Phosphatidylinositol 3-kinase Catalytic Subunit, Chain A, domain 1"/>
    <property type="match status" value="1"/>
</dbReference>
<reference evidence="2 3" key="1">
    <citation type="journal article" date="2024" name="Nat. Commun.">
        <title>Phylogenomics reveals the evolutionary origins of lichenization in chlorophyte algae.</title>
        <authorList>
            <person name="Puginier C."/>
            <person name="Libourel C."/>
            <person name="Otte J."/>
            <person name="Skaloud P."/>
            <person name="Haon M."/>
            <person name="Grisel S."/>
            <person name="Petersen M."/>
            <person name="Berrin J.G."/>
            <person name="Delaux P.M."/>
            <person name="Dal Grande F."/>
            <person name="Keller J."/>
        </authorList>
    </citation>
    <scope>NUCLEOTIDE SEQUENCE [LARGE SCALE GENOMIC DNA]</scope>
    <source>
        <strain evidence="2 3">SAG 2043</strain>
    </source>
</reference>
<dbReference type="InterPro" id="IPR027443">
    <property type="entry name" value="IPNS-like_sf"/>
</dbReference>
<dbReference type="InterPro" id="IPR000626">
    <property type="entry name" value="Ubiquitin-like_dom"/>
</dbReference>
<keyword evidence="3" id="KW-1185">Reference proteome</keyword>
<dbReference type="InterPro" id="IPR044861">
    <property type="entry name" value="IPNS-like_FE2OG_OXY"/>
</dbReference>